<evidence type="ECO:0000313" key="9">
    <source>
        <dbReference type="Proteomes" id="UP000236161"/>
    </source>
</evidence>
<dbReference type="PANTHER" id="PTHR46567">
    <property type="entry name" value="MEDIATOR OF RNA POLYMERASE II TRANSCRIPTION SUBUNIT 12"/>
    <property type="match status" value="1"/>
</dbReference>
<dbReference type="SMART" id="SM01281">
    <property type="entry name" value="Med12"/>
    <property type="match status" value="1"/>
</dbReference>
<evidence type="ECO:0000256" key="1">
    <source>
        <dbReference type="ARBA" id="ARBA00004123"/>
    </source>
</evidence>
<keyword evidence="3" id="KW-0805">Transcription regulation</keyword>
<feature type="compositionally biased region" description="Polar residues" evidence="6">
    <location>
        <begin position="279"/>
        <end position="293"/>
    </location>
</feature>
<evidence type="ECO:0000256" key="3">
    <source>
        <dbReference type="ARBA" id="ARBA00023015"/>
    </source>
</evidence>
<evidence type="ECO:0000313" key="8">
    <source>
        <dbReference type="EMBL" id="PKA48041.1"/>
    </source>
</evidence>
<dbReference type="PANTHER" id="PTHR46567:SF1">
    <property type="entry name" value="MEDIATOR OF RNA POLYMERASE II TRANSCRIPTION SUBUNIT 12"/>
    <property type="match status" value="1"/>
</dbReference>
<dbReference type="OrthoDB" id="20828at2759"/>
<dbReference type="GO" id="GO:0006357">
    <property type="term" value="P:regulation of transcription by RNA polymerase II"/>
    <property type="evidence" value="ECO:0007669"/>
    <property type="project" value="InterPro"/>
</dbReference>
<evidence type="ECO:0000259" key="7">
    <source>
        <dbReference type="SMART" id="SM01281"/>
    </source>
</evidence>
<dbReference type="Pfam" id="PF09497">
    <property type="entry name" value="Med12"/>
    <property type="match status" value="1"/>
</dbReference>
<evidence type="ECO:0000256" key="2">
    <source>
        <dbReference type="ARBA" id="ARBA00010289"/>
    </source>
</evidence>
<feature type="region of interest" description="Disordered" evidence="6">
    <location>
        <begin position="1939"/>
        <end position="1972"/>
    </location>
</feature>
<evidence type="ECO:0000256" key="4">
    <source>
        <dbReference type="ARBA" id="ARBA00023163"/>
    </source>
</evidence>
<keyword evidence="5" id="KW-0539">Nucleus</keyword>
<dbReference type="EMBL" id="KZ452995">
    <property type="protein sequence ID" value="PKA48041.1"/>
    <property type="molecule type" value="Genomic_DNA"/>
</dbReference>
<gene>
    <name evidence="8" type="primary">MED12</name>
    <name evidence="8" type="ORF">AXF42_Ash015804</name>
</gene>
<comment type="subcellular location">
    <subcellularLocation>
        <location evidence="1">Nucleus</location>
    </subcellularLocation>
</comment>
<keyword evidence="9" id="KW-1185">Reference proteome</keyword>
<protein>
    <submittedName>
        <fullName evidence="8">Mediator of RNA polymerase II transcription subunit 12</fullName>
    </submittedName>
</protein>
<reference evidence="8 9" key="1">
    <citation type="journal article" date="2017" name="Nature">
        <title>The Apostasia genome and the evolution of orchids.</title>
        <authorList>
            <person name="Zhang G.Q."/>
            <person name="Liu K.W."/>
            <person name="Li Z."/>
            <person name="Lohaus R."/>
            <person name="Hsiao Y.Y."/>
            <person name="Niu S.C."/>
            <person name="Wang J.Y."/>
            <person name="Lin Y.C."/>
            <person name="Xu Q."/>
            <person name="Chen L.J."/>
            <person name="Yoshida K."/>
            <person name="Fujiwara S."/>
            <person name="Wang Z.W."/>
            <person name="Zhang Y.Q."/>
            <person name="Mitsuda N."/>
            <person name="Wang M."/>
            <person name="Liu G.H."/>
            <person name="Pecoraro L."/>
            <person name="Huang H.X."/>
            <person name="Xiao X.J."/>
            <person name="Lin M."/>
            <person name="Wu X.Y."/>
            <person name="Wu W.L."/>
            <person name="Chen Y.Y."/>
            <person name="Chang S.B."/>
            <person name="Sakamoto S."/>
            <person name="Ohme-Takagi M."/>
            <person name="Yagi M."/>
            <person name="Zeng S.J."/>
            <person name="Shen C.Y."/>
            <person name="Yeh C.M."/>
            <person name="Luo Y.B."/>
            <person name="Tsai W.C."/>
            <person name="Van de Peer Y."/>
            <person name="Liu Z.J."/>
        </authorList>
    </citation>
    <scope>NUCLEOTIDE SEQUENCE [LARGE SCALE GENOMIC DNA]</scope>
    <source>
        <strain evidence="9">cv. Shenzhen</strain>
        <tissue evidence="8">Stem</tissue>
    </source>
</reference>
<feature type="domain" description="Mediator complex subunit Med12" evidence="7">
    <location>
        <begin position="159"/>
        <end position="221"/>
    </location>
</feature>
<sequence length="2250" mass="249998">MQRFAAASCGAGASNNTSAGGVSTRENTRGDSSFTNPNFSLNSRRTLPLHSYKLKCEKEPLNFRLGPPDFYPQTPNCPEETVRGEYLQSGYKETVEGIEEAREIVLSQASYFTKPEVILKCKEAIRKRLRAINESRVQKRKVGQVYGLPLTGSLLVKSGVFPEQRHTSEDFRKKWIEALSLHHKRLRSLADQVPQGYRRKSLFEVLIRHNVPFLRATWFIKVTYLNQTRPSSSGVPSGAQDKVQISRSELWTRDIIEYLQQLLDDYSLKDGFGAPISNRDQSSSTVLPSSAQKTELSTSTSDTEEPSLQCKWWYMVHLLHWNNSEGLLLPSIVVDWVLSQLQEKDSAETLEMLLPVVYDVIEIIALSQTYTRLLVDIAVRSINDFSIGGLSTTETSKRSSLLSACVETLRYLILATPDTFVALECFPLPSCVHPNIYSGHITLKVPEDVGSLQTGKQDALFRYLSFGYAVYSIQRRAANLAKSATGGFQGHGAAKVVHLLDKAFVAGDVRLAYSAVFEDFSNFTMEERWMAEVSPSLQSCLKWIGTVDLPFICSVFFLCEWATCDYRNYRTNLSGSLKFTGLKDFSKVYVAVLLLKLKMEQMHISSLQTEKINSLASSGKALSLHDNIPSMEAQEKFSIRMNLKSAYHRRNRVDAFQSPGPLHDIIVCWMDQHEPGKGGSFKHLQLFIMELVQNGIFYPPAYVRQLIVSGIMDRNESLFDLEKRGRHRRILKQLPGTCLFDVLDEARILESSLLHEIVQIYSNERMLVLNGSSKCRSSHLGQNNDSYSPVLLQKKNGILLASKEISSSMLLESSRKKSNLSLNVTTSTGAKVKDKAAELKVLISALLRFPYSCSSQIESQVDESPGSLKRLSVSSGIRFDTSEGVLGSDDCREVKRQRLGDEKSSSLQVFSSIHSDDEETWWVKKGPKYLESMKVESISKLTKPVSRGRQKTVRKMQSLSQLAATRIESNHGASTSHLCDNKVSCPHHTAGVEGKIPKDVDRLNAIHLSDIGRSIKQLRLLEKRSVSIWLSASVRQLVDGSEKTVSKPRNGNGSFGTPLDDINMPRWKLGEEELSLILYILDSSSDLLLAVRLLLWLLPKVLNGSSNNGLVGRNIMMLNKSRENNVCQVGETFLLSALQRYENVIVASDLLPELLTAATNRNFAMLTPNGRSSSATSFVYARNLLKKYKDVGSVIKWEKNLRATCDQRLLSELDTNRPLDVDIGFSSGAPGGTTDFDEYIRQKISGRVSRTGLGMKEIVQRHVEEAMHYFYGKEKKPFAAANPKNFTEKWADAYQVAHEIVTGLADCIRQNGGAALEGDPSILASAISAIVGNIGSAVLKVPDFTGGNNQFLSTTFTSLNCVRYIVHIHIFSLCLLKEVLGERLGRILEIAVAVEASAVLSGYFSSISQRNQFQVSPENHDVNLNCSSETVNNSNFFGIRTAKATAAVSALVLGAIVHGVASLERMVTLFKLKEGLDVRQFIRSARSSSNGITRSVGNFKLEHSIEVCVHWFRLLVGNCVTVCDGFVSEFLGKSCITALSRMQRMLPLNLVLPPAYSIFAMVIWRPYILNSNIANREDIQPSNCMLSAVNEVIRHQPFRELCFRDTHAFYNLLATDVGDSEFAAMLELHNPDKQLKTRAFVPLRARLFLNSLIDCKMPSSMLLQENGSMMFEPAEPINFSEMEKNLLNQLVRVLETLQPAKFHWQWVELRLLLNEQAFLEKIESKDMSLVEAIRSLLPNADNFAVSESDKFLSEIILTRILVRPDAAPLYAEIVHLLGRSLEESLVMDIKWILAGSDVLSGRKSIRQQLLSVAQRKSLSIKPLFWKPWGWPNSTVDVTSSRVDKNKLESVFIEDGELVDDSPDAKRSGRINLLAVDPDGISSNQQYLTEKAIVELILPCLDRCSADLRNSFACELIKQMSMVEQQINLFTRGVNKQASVGHSGVDLSSNKGSSRKSMRGGSPGMGRRTAPVADASPPSAVALKSSIWLRLQFLVRLLPIVFSDRNMRQTLATIVLHLLGTRFVYEDADLSLSIQQLSPPMREMEQIEASAAALVDYSGDSLFDTFLCVLHGLLSSCKPSWLKLKSSSKLTTKSPRDFSAADPEAAENLQADLDSMELPATIRRRIQAAMPILPPSVSLPPRSHTLPTPTSLSSPFPPSASIPSPLQRVTPPIRPPVKTKAPPSTQDVDGEIDPWTLLEDGTACAASSAAGSSAGSVSGDHSNLKACCWLRGAVRVRRTDLTYIGSLDDDS</sequence>
<feature type="region of interest" description="Disordered" evidence="6">
    <location>
        <begin position="1"/>
        <end position="39"/>
    </location>
</feature>
<dbReference type="GO" id="GO:0003712">
    <property type="term" value="F:transcription coregulator activity"/>
    <property type="evidence" value="ECO:0007669"/>
    <property type="project" value="InterPro"/>
</dbReference>
<dbReference type="GO" id="GO:0016592">
    <property type="term" value="C:mediator complex"/>
    <property type="evidence" value="ECO:0007669"/>
    <property type="project" value="InterPro"/>
</dbReference>
<feature type="compositionally biased region" description="Low complexity" evidence="6">
    <location>
        <begin position="2138"/>
        <end position="2153"/>
    </location>
</feature>
<proteinExistence type="inferred from homology"/>
<accession>A0A2H9ZXK2</accession>
<dbReference type="STRING" id="1088818.A0A2H9ZXK2"/>
<feature type="compositionally biased region" description="Polar residues" evidence="6">
    <location>
        <begin position="30"/>
        <end position="39"/>
    </location>
</feature>
<feature type="compositionally biased region" description="Low complexity" evidence="6">
    <location>
        <begin position="1"/>
        <end position="23"/>
    </location>
</feature>
<feature type="region of interest" description="Disordered" evidence="6">
    <location>
        <begin position="279"/>
        <end position="302"/>
    </location>
</feature>
<evidence type="ECO:0000256" key="6">
    <source>
        <dbReference type="SAM" id="MobiDB-lite"/>
    </source>
</evidence>
<comment type="similarity">
    <text evidence="2">Belongs to the Mediator complex subunit 12 family.</text>
</comment>
<organism evidence="8 9">
    <name type="scientific">Apostasia shenzhenica</name>
    <dbReference type="NCBI Taxonomy" id="1088818"/>
    <lineage>
        <taxon>Eukaryota</taxon>
        <taxon>Viridiplantae</taxon>
        <taxon>Streptophyta</taxon>
        <taxon>Embryophyta</taxon>
        <taxon>Tracheophyta</taxon>
        <taxon>Spermatophyta</taxon>
        <taxon>Magnoliopsida</taxon>
        <taxon>Liliopsida</taxon>
        <taxon>Asparagales</taxon>
        <taxon>Orchidaceae</taxon>
        <taxon>Apostasioideae</taxon>
        <taxon>Apostasia</taxon>
    </lineage>
</organism>
<name>A0A2H9ZXK2_9ASPA</name>
<feature type="region of interest" description="Disordered" evidence="6">
    <location>
        <begin position="2135"/>
        <end position="2188"/>
    </location>
</feature>
<evidence type="ECO:0000256" key="5">
    <source>
        <dbReference type="ARBA" id="ARBA00023242"/>
    </source>
</evidence>
<dbReference type="InterPro" id="IPR019035">
    <property type="entry name" value="Mediator_Med12"/>
</dbReference>
<dbReference type="Proteomes" id="UP000236161">
    <property type="component" value="Unassembled WGS sequence"/>
</dbReference>
<keyword evidence="4" id="KW-0804">Transcription</keyword>